<protein>
    <submittedName>
        <fullName evidence="1">Uncharacterized protein</fullName>
    </submittedName>
</protein>
<sequence length="199" mass="22503">MCLHQHGFYAKLKKCEFDKTFVELYGFILLADDEIQMDTQNHGLTLTPNLWNCQFSLVIESNGSKAFENYSWRRSDHSVATGDKFLTERHCLTCGVWIEWNAPNSKNKIEFRCFWSHFINDSHRILQQMALQLLNTPGPAIASLPVLLIIIQVLLSGPLLSLAAQVCCRACWGDRCASVGHSMHPSITAITSPCYLEVV</sequence>
<reference evidence="1 2" key="1">
    <citation type="journal article" date="2012" name="Genome Biol.">
        <title>Sequencing three crocodilian genomes to illuminate the evolution of archosaurs and amniotes.</title>
        <authorList>
            <person name="St John J.A."/>
            <person name="Braun E.L."/>
            <person name="Isberg S.R."/>
            <person name="Miles L.G."/>
            <person name="Chong A.Y."/>
            <person name="Gongora J."/>
            <person name="Dalzell P."/>
            <person name="Moran C."/>
            <person name="Bed'hom B."/>
            <person name="Abzhanov A."/>
            <person name="Burgess S.C."/>
            <person name="Cooksey A.M."/>
            <person name="Castoe T.A."/>
            <person name="Crawford N.G."/>
            <person name="Densmore L.D."/>
            <person name="Drew J.C."/>
            <person name="Edwards S.V."/>
            <person name="Faircloth B.C."/>
            <person name="Fujita M.K."/>
            <person name="Greenwold M.J."/>
            <person name="Hoffmann F.G."/>
            <person name="Howard J.M."/>
            <person name="Iguchi T."/>
            <person name="Janes D.E."/>
            <person name="Khan S.Y."/>
            <person name="Kohno S."/>
            <person name="de Koning A.J."/>
            <person name="Lance S.L."/>
            <person name="McCarthy F.M."/>
            <person name="McCormack J.E."/>
            <person name="Merchant M.E."/>
            <person name="Peterson D.G."/>
            <person name="Pollock D.D."/>
            <person name="Pourmand N."/>
            <person name="Raney B.J."/>
            <person name="Roessler K.A."/>
            <person name="Sanford J.R."/>
            <person name="Sawyer R.H."/>
            <person name="Schmidt C.J."/>
            <person name="Triplett E.W."/>
            <person name="Tuberville T.D."/>
            <person name="Venegas-Anaya M."/>
            <person name="Howard J.T."/>
            <person name="Jarvis E.D."/>
            <person name="Guillette L.J.Jr."/>
            <person name="Glenn T.C."/>
            <person name="Green R.E."/>
            <person name="Ray D.A."/>
        </authorList>
    </citation>
    <scope>NUCLEOTIDE SEQUENCE [LARGE SCALE GENOMIC DNA]</scope>
    <source>
        <strain evidence="1">KSC_2009_1</strain>
    </source>
</reference>
<accession>A0A151N666</accession>
<proteinExistence type="predicted"/>
<evidence type="ECO:0000313" key="1">
    <source>
        <dbReference type="EMBL" id="KYO32334.1"/>
    </source>
</evidence>
<dbReference type="EMBL" id="AKHW03003933">
    <property type="protein sequence ID" value="KYO32334.1"/>
    <property type="molecule type" value="Genomic_DNA"/>
</dbReference>
<keyword evidence="2" id="KW-1185">Reference proteome</keyword>
<dbReference type="AlphaFoldDB" id="A0A151N666"/>
<organism evidence="1 2">
    <name type="scientific">Alligator mississippiensis</name>
    <name type="common">American alligator</name>
    <dbReference type="NCBI Taxonomy" id="8496"/>
    <lineage>
        <taxon>Eukaryota</taxon>
        <taxon>Metazoa</taxon>
        <taxon>Chordata</taxon>
        <taxon>Craniata</taxon>
        <taxon>Vertebrata</taxon>
        <taxon>Euteleostomi</taxon>
        <taxon>Archelosauria</taxon>
        <taxon>Archosauria</taxon>
        <taxon>Crocodylia</taxon>
        <taxon>Alligatoridae</taxon>
        <taxon>Alligatorinae</taxon>
        <taxon>Alligator</taxon>
    </lineage>
</organism>
<gene>
    <name evidence="1" type="ORF">Y1Q_0002406</name>
</gene>
<dbReference type="Proteomes" id="UP000050525">
    <property type="component" value="Unassembled WGS sequence"/>
</dbReference>
<name>A0A151N666_ALLMI</name>
<comment type="caution">
    <text evidence="1">The sequence shown here is derived from an EMBL/GenBank/DDBJ whole genome shotgun (WGS) entry which is preliminary data.</text>
</comment>
<evidence type="ECO:0000313" key="2">
    <source>
        <dbReference type="Proteomes" id="UP000050525"/>
    </source>
</evidence>